<evidence type="ECO:0000259" key="8">
    <source>
        <dbReference type="PROSITE" id="PS50164"/>
    </source>
</evidence>
<dbReference type="InterPro" id="IPR036649">
    <property type="entry name" value="Pyrophosphatase_sf"/>
</dbReference>
<keyword evidence="7" id="KW-0472">Membrane</keyword>
<keyword evidence="4" id="KW-0479">Metal-binding</keyword>
<feature type="domain" description="GIY-YIG" evidence="8">
    <location>
        <begin position="289"/>
        <end position="371"/>
    </location>
</feature>
<proteinExistence type="inferred from homology"/>
<dbReference type="PROSITE" id="PS50164">
    <property type="entry name" value="GIY_YIG"/>
    <property type="match status" value="1"/>
</dbReference>
<keyword evidence="6" id="KW-0460">Magnesium</keyword>
<dbReference type="InterPro" id="IPR035901">
    <property type="entry name" value="GIY-YIG_endonuc_sf"/>
</dbReference>
<evidence type="ECO:0000313" key="10">
    <source>
        <dbReference type="Proteomes" id="UP000668214"/>
    </source>
</evidence>
<feature type="non-terminal residue" evidence="9">
    <location>
        <position position="453"/>
    </location>
</feature>
<evidence type="ECO:0000256" key="7">
    <source>
        <dbReference type="SAM" id="Phobius"/>
    </source>
</evidence>
<dbReference type="EC" id="3.6.1.1" evidence="3"/>
<evidence type="ECO:0000256" key="5">
    <source>
        <dbReference type="ARBA" id="ARBA00022801"/>
    </source>
</evidence>
<feature type="transmembrane region" description="Helical" evidence="7">
    <location>
        <begin position="395"/>
        <end position="417"/>
    </location>
</feature>
<evidence type="ECO:0000256" key="1">
    <source>
        <dbReference type="ARBA" id="ARBA00001946"/>
    </source>
</evidence>
<accession>A0A836F6Z4</accession>
<keyword evidence="7" id="KW-1133">Transmembrane helix</keyword>
<evidence type="ECO:0000256" key="6">
    <source>
        <dbReference type="ARBA" id="ARBA00022842"/>
    </source>
</evidence>
<gene>
    <name evidence="9" type="primary">Nurf38</name>
    <name evidence="9" type="ORF">G6Z78_0000656</name>
</gene>
<comment type="similarity">
    <text evidence="2">Belongs to the PPase family.</text>
</comment>
<protein>
    <recommendedName>
        <fullName evidence="3">inorganic diphosphatase</fullName>
        <ecNumber evidence="3">3.6.1.1</ecNumber>
    </recommendedName>
</protein>
<dbReference type="Pfam" id="PF00719">
    <property type="entry name" value="Pyrophosphatase"/>
    <property type="match status" value="1"/>
</dbReference>
<organism evidence="9 10">
    <name type="scientific">Pseudoatta argentina</name>
    <dbReference type="NCBI Taxonomy" id="621737"/>
    <lineage>
        <taxon>Eukaryota</taxon>
        <taxon>Metazoa</taxon>
        <taxon>Ecdysozoa</taxon>
        <taxon>Arthropoda</taxon>
        <taxon>Hexapoda</taxon>
        <taxon>Insecta</taxon>
        <taxon>Pterygota</taxon>
        <taxon>Neoptera</taxon>
        <taxon>Endopterygota</taxon>
        <taxon>Hymenoptera</taxon>
        <taxon>Apocrita</taxon>
        <taxon>Aculeata</taxon>
        <taxon>Formicoidea</taxon>
        <taxon>Formicidae</taxon>
        <taxon>Myrmicinae</taxon>
        <taxon>Pseudoatta</taxon>
    </lineage>
</organism>
<dbReference type="GO" id="GO:0006796">
    <property type="term" value="P:phosphate-containing compound metabolic process"/>
    <property type="evidence" value="ECO:0007669"/>
    <property type="project" value="InterPro"/>
</dbReference>
<dbReference type="AlphaFoldDB" id="A0A836F6Z4"/>
<evidence type="ECO:0000256" key="2">
    <source>
        <dbReference type="ARBA" id="ARBA00006220"/>
    </source>
</evidence>
<dbReference type="InterPro" id="IPR008162">
    <property type="entry name" value="Pyrophosphatase"/>
</dbReference>
<evidence type="ECO:0000313" key="9">
    <source>
        <dbReference type="EMBL" id="KAG5321378.1"/>
    </source>
</evidence>
<keyword evidence="7" id="KW-0812">Transmembrane</keyword>
<dbReference type="CDD" id="cd10442">
    <property type="entry name" value="GIY-YIG_PLEs"/>
    <property type="match status" value="1"/>
</dbReference>
<keyword evidence="10" id="KW-1185">Reference proteome</keyword>
<evidence type="ECO:0000256" key="4">
    <source>
        <dbReference type="ARBA" id="ARBA00022723"/>
    </source>
</evidence>
<feature type="transmembrane region" description="Helical" evidence="7">
    <location>
        <begin position="429"/>
        <end position="452"/>
    </location>
</feature>
<feature type="non-terminal residue" evidence="9">
    <location>
        <position position="1"/>
    </location>
</feature>
<dbReference type="PROSITE" id="PS00387">
    <property type="entry name" value="PPASE"/>
    <property type="match status" value="1"/>
</dbReference>
<keyword evidence="5" id="KW-0378">Hydrolase</keyword>
<sequence>MFLVTLHVLRCHGLTKLVIPSRFVASGRPVFRKLAVFTKFCRDMSYPTVERGALNCTNYRLFFKNDQGVPISPMHDIPLFSNEDNKTLHMVVEIPRWTNAKMEICLKESLNPIKQDVKKDKLRFVANCFPHHGYIWNYGALPQTWENPDVLDEATGCKGDNDPIDVLEIGYRVRNNCSDIFNIFFVIYKIPDGKPENQFAFNGEAKPREFALHIIDEVHQHWQNLIKQEGSPSEIECTNVTVEGSPFKITTEAAQKILDKAPEPVEPQPVEPIGSFIKRGKDKLNFLSNQNVVYKISCDDCEASYVGQTKRRLSTRLQEHISDIKKNTGSPTVITDHRINFDHNFKWNDVRILDCESSYNKRLVSEMIHIIIKDRNKALIDKMIPNLYLILIRRLFNFFLLLDCFPFPILLFSPYFFFLPFYSFLLNPFFPFLFSFSISTFLSLYVALYILAS</sequence>
<dbReference type="GO" id="GO:0004427">
    <property type="term" value="F:inorganic diphosphate phosphatase activity"/>
    <property type="evidence" value="ECO:0007669"/>
    <property type="project" value="UniProtKB-EC"/>
</dbReference>
<dbReference type="EMBL" id="JAANIA010001212">
    <property type="protein sequence ID" value="KAG5321378.1"/>
    <property type="molecule type" value="Genomic_DNA"/>
</dbReference>
<dbReference type="Gene3D" id="3.40.1440.10">
    <property type="entry name" value="GIY-YIG endonuclease"/>
    <property type="match status" value="1"/>
</dbReference>
<name>A0A836F6Z4_9HYME</name>
<evidence type="ECO:0000256" key="3">
    <source>
        <dbReference type="ARBA" id="ARBA00012146"/>
    </source>
</evidence>
<dbReference type="Proteomes" id="UP000668214">
    <property type="component" value="Unassembled WGS sequence"/>
</dbReference>
<dbReference type="GO" id="GO:0000287">
    <property type="term" value="F:magnesium ion binding"/>
    <property type="evidence" value="ECO:0007669"/>
    <property type="project" value="InterPro"/>
</dbReference>
<comment type="caution">
    <text evidence="9">The sequence shown here is derived from an EMBL/GenBank/DDBJ whole genome shotgun (WGS) entry which is preliminary data.</text>
</comment>
<reference evidence="9" key="1">
    <citation type="submission" date="2020-02" db="EMBL/GenBank/DDBJ databases">
        <title>Relaxed selection underlies rapid genomic changes in the transitions from sociality to social parasitism in ants.</title>
        <authorList>
            <person name="Bi X."/>
        </authorList>
    </citation>
    <scope>NUCLEOTIDE SEQUENCE</scope>
    <source>
        <strain evidence="9">BGI-DK2014c</strain>
        <tissue evidence="9">Whole body</tissue>
    </source>
</reference>
<dbReference type="GO" id="GO:0005737">
    <property type="term" value="C:cytoplasm"/>
    <property type="evidence" value="ECO:0007669"/>
    <property type="project" value="InterPro"/>
</dbReference>
<dbReference type="PANTHER" id="PTHR10286">
    <property type="entry name" value="INORGANIC PYROPHOSPHATASE"/>
    <property type="match status" value="1"/>
</dbReference>
<dbReference type="SUPFAM" id="SSF50324">
    <property type="entry name" value="Inorganic pyrophosphatase"/>
    <property type="match status" value="1"/>
</dbReference>
<comment type="cofactor">
    <cofactor evidence="1">
        <name>Mg(2+)</name>
        <dbReference type="ChEBI" id="CHEBI:18420"/>
    </cofactor>
</comment>
<dbReference type="InterPro" id="IPR000305">
    <property type="entry name" value="GIY-YIG_endonuc"/>
</dbReference>
<dbReference type="Gene3D" id="3.90.80.10">
    <property type="entry name" value="Inorganic pyrophosphatase"/>
    <property type="match status" value="2"/>
</dbReference>